<dbReference type="EMBL" id="BSYO01000020">
    <property type="protein sequence ID" value="GMH19188.1"/>
    <property type="molecule type" value="Genomic_DNA"/>
</dbReference>
<comment type="caution">
    <text evidence="1">The sequence shown here is derived from an EMBL/GenBank/DDBJ whole genome shotgun (WGS) entry which is preliminary data.</text>
</comment>
<proteinExistence type="predicted"/>
<name>A0AAD3SW60_NEPGR</name>
<accession>A0AAD3SW60</accession>
<dbReference type="AlphaFoldDB" id="A0AAD3SW60"/>
<evidence type="ECO:0000313" key="2">
    <source>
        <dbReference type="Proteomes" id="UP001279734"/>
    </source>
</evidence>
<keyword evidence="2" id="KW-1185">Reference proteome</keyword>
<reference evidence="1" key="1">
    <citation type="submission" date="2023-05" db="EMBL/GenBank/DDBJ databases">
        <title>Nepenthes gracilis genome sequencing.</title>
        <authorList>
            <person name="Fukushima K."/>
        </authorList>
    </citation>
    <scope>NUCLEOTIDE SEQUENCE</scope>
    <source>
        <strain evidence="1">SING2019-196</strain>
    </source>
</reference>
<gene>
    <name evidence="1" type="ORF">Nepgr_021029</name>
</gene>
<dbReference type="Proteomes" id="UP001279734">
    <property type="component" value="Unassembled WGS sequence"/>
</dbReference>
<protein>
    <submittedName>
        <fullName evidence="1">Uncharacterized protein</fullName>
    </submittedName>
</protein>
<sequence length="97" mass="10810">MKSNTPQHLQPIEILSDLSERWEEWGTKGKRGRGGKPESGWCGALLTWPDCLLCRFAVIARYSVVEGMALLTWPVSPWFPAGGFLPGLLYMPVSVYA</sequence>
<evidence type="ECO:0000313" key="1">
    <source>
        <dbReference type="EMBL" id="GMH19188.1"/>
    </source>
</evidence>
<organism evidence="1 2">
    <name type="scientific">Nepenthes gracilis</name>
    <name type="common">Slender pitcher plant</name>
    <dbReference type="NCBI Taxonomy" id="150966"/>
    <lineage>
        <taxon>Eukaryota</taxon>
        <taxon>Viridiplantae</taxon>
        <taxon>Streptophyta</taxon>
        <taxon>Embryophyta</taxon>
        <taxon>Tracheophyta</taxon>
        <taxon>Spermatophyta</taxon>
        <taxon>Magnoliopsida</taxon>
        <taxon>eudicotyledons</taxon>
        <taxon>Gunneridae</taxon>
        <taxon>Pentapetalae</taxon>
        <taxon>Caryophyllales</taxon>
        <taxon>Nepenthaceae</taxon>
        <taxon>Nepenthes</taxon>
    </lineage>
</organism>